<evidence type="ECO:0000256" key="8">
    <source>
        <dbReference type="SAM" id="MobiDB-lite"/>
    </source>
</evidence>
<keyword evidence="2" id="KW-0963">Cytoplasm</keyword>
<reference evidence="10" key="1">
    <citation type="submission" date="2020-07" db="EMBL/GenBank/DDBJ databases">
        <title>The High-quality genome of the commercially important snow crab, Chionoecetes opilio.</title>
        <authorList>
            <person name="Jeong J.-H."/>
            <person name="Ryu S."/>
        </authorList>
    </citation>
    <scope>NUCLEOTIDE SEQUENCE</scope>
    <source>
        <strain evidence="10">MADBK_172401_WGS</strain>
        <tissue evidence="10">Digestive gland</tissue>
    </source>
</reference>
<dbReference type="SMART" id="SM00438">
    <property type="entry name" value="ZnF_NFX"/>
    <property type="match status" value="4"/>
</dbReference>
<evidence type="ECO:0000259" key="9">
    <source>
        <dbReference type="PROSITE" id="PS51981"/>
    </source>
</evidence>
<dbReference type="PANTHER" id="PTHR10887">
    <property type="entry name" value="DNA2/NAM7 HELICASE FAMILY"/>
    <property type="match status" value="1"/>
</dbReference>
<feature type="domain" description="RZ-type" evidence="9">
    <location>
        <begin position="1841"/>
        <end position="1913"/>
    </location>
</feature>
<dbReference type="InterPro" id="IPR045055">
    <property type="entry name" value="DNA2/NAM7-like"/>
</dbReference>
<organism evidence="10 11">
    <name type="scientific">Chionoecetes opilio</name>
    <name type="common">Atlantic snow crab</name>
    <name type="synonym">Cancer opilio</name>
    <dbReference type="NCBI Taxonomy" id="41210"/>
    <lineage>
        <taxon>Eukaryota</taxon>
        <taxon>Metazoa</taxon>
        <taxon>Ecdysozoa</taxon>
        <taxon>Arthropoda</taxon>
        <taxon>Crustacea</taxon>
        <taxon>Multicrustacea</taxon>
        <taxon>Malacostraca</taxon>
        <taxon>Eumalacostraca</taxon>
        <taxon>Eucarida</taxon>
        <taxon>Decapoda</taxon>
        <taxon>Pleocyemata</taxon>
        <taxon>Brachyura</taxon>
        <taxon>Eubrachyura</taxon>
        <taxon>Majoidea</taxon>
        <taxon>Majidae</taxon>
        <taxon>Chionoecetes</taxon>
    </lineage>
</organism>
<dbReference type="Pfam" id="PF20173">
    <property type="entry name" value="ZnF_RZ-type"/>
    <property type="match status" value="1"/>
</dbReference>
<evidence type="ECO:0000256" key="5">
    <source>
        <dbReference type="ARBA" id="ARBA00022771"/>
    </source>
</evidence>
<comment type="caution">
    <text evidence="10">The sequence shown here is derived from an EMBL/GenBank/DDBJ whole genome shotgun (WGS) entry which is preliminary data.</text>
</comment>
<dbReference type="CDD" id="cd17936">
    <property type="entry name" value="EEXXEc_NFX1"/>
    <property type="match status" value="1"/>
</dbReference>
<evidence type="ECO:0000256" key="4">
    <source>
        <dbReference type="ARBA" id="ARBA00022737"/>
    </source>
</evidence>
<dbReference type="EMBL" id="JACEEZ010022849">
    <property type="protein sequence ID" value="KAG0711935.1"/>
    <property type="molecule type" value="Genomic_DNA"/>
</dbReference>
<keyword evidence="11" id="KW-1185">Reference proteome</keyword>
<evidence type="ECO:0000256" key="6">
    <source>
        <dbReference type="ARBA" id="ARBA00022833"/>
    </source>
</evidence>
<dbReference type="Proteomes" id="UP000770661">
    <property type="component" value="Unassembled WGS sequence"/>
</dbReference>
<gene>
    <name evidence="10" type="primary">Znfx1_0</name>
    <name evidence="10" type="ORF">GWK47_000176</name>
</gene>
<dbReference type="InterPro" id="IPR027417">
    <property type="entry name" value="P-loop_NTPase"/>
</dbReference>
<comment type="subcellular location">
    <subcellularLocation>
        <location evidence="1">Cytoplasm</location>
    </subcellularLocation>
</comment>
<dbReference type="InterPro" id="IPR047187">
    <property type="entry name" value="SF1_C_Upf1"/>
</dbReference>
<dbReference type="PROSITE" id="PS51981">
    <property type="entry name" value="ZF_RZ"/>
    <property type="match status" value="1"/>
</dbReference>
<protein>
    <submittedName>
        <fullName evidence="10">NFX1-type zinc finger-containing protein 1</fullName>
    </submittedName>
</protein>
<evidence type="ECO:0000256" key="3">
    <source>
        <dbReference type="ARBA" id="ARBA00022723"/>
    </source>
</evidence>
<dbReference type="GO" id="GO:0031380">
    <property type="term" value="C:nuclear RNA-directed RNA polymerase complex"/>
    <property type="evidence" value="ECO:0007669"/>
    <property type="project" value="TreeGrafter"/>
</dbReference>
<sequence length="1929" mass="218470">MESLAELSGWRQMPGAQGGCRPMFGDQARWRPNFAPRGGGKRKHNDPAKEEQHATGFKKQRKYPISVRDLDRLTTLQPDLVVLELLSEKSGFSLVMEQNDIAPPKYDLAIKVLARATTCQSIRESVYELLNKTLTEGFAAKLISYSLTVKRLYPEKGRVFFADLHTVMETFCNGMMSIAINRLINLVDTCHSALTTLEAEGQVGDCMVKKYKILLDRLTEAAKKWEPENKIDEQDSRKRRVAEMDNMEPPDDFRELSVLPTPMDILDTKRPFLRRNVVKGRYTDVQHYLDVQFRLLREDFVRPLREGICQFRSNTKSRITDVRIYRNVTYIGSKLQQHRIFHGVKLGSLKTMKLENSKRLMYGNLVCFSNDNFATMILGSVADRSPEGLQKGIIGIEFESDISEFDMSRNFTMVESRAYFMAYKHVLQALKEMPNNIPMEMYVVHVEGLVNPPRYLGVETPYDLRVIRSKSMMKKSEAFNRFFSEKLAEAQEEVAQDVSHLENVQITRDLAEWPSADDLGLDSSQHRALHSALTRELAIIQGPPGTGKTYLGLKIVQTLLHNSQVWKTNENPILVVCLTNHALDQFLEGMTTFTNSIVRVGTRTKNETIEKYQINRLLQSVVSTRSMPHNIHSQKANITSELRHLENGIGVCRQVDIECDAARGIFSLNVFASSNIIPHHILQQLEQAPSVEKLMYWLALSCQSQNASRLSHQVDDSTAKKRKASQQQTDAKQGYEIDEDEFRDAVEFLEIEERDRMIDEDEFEEPNWKTNLTKINQRRSKALEGFKNAEYLHAMRRAAVVGMTTTGAARYNRILQDLAPTIVVIEEAAGILESHVITSLTAGCQHLIMIGDHQQLQPSATVYELAKKYGLETSLFERLIRNGLAFETLEYQHRMRPSISRLLVPSIYPTLKDHPSVHEYPPVLGIVPNIFFIAHQELERKESDDNNSHENQHEAEFMMGLCRHLVLQGYSPDDITILTAYSGQFFLLRKLQRQEHICTGVKICVVDNYQGEENKIILLSLVRSNPEGSVGFLRTENRVCVALSRAKHGLYITGNMELLSQSSDLWKNINADLHKSGSVGKALPLRCENHVHIVNMVSTGQDFLAKSPEGGCVQVCAKPLPKCRHCCPKVCHMNDLEHVKYRCQVQCPKSLCSLDHKCPKLCWEFCGPCMVILAKDLPCSHVHSIACHMDPSSYKCPTKVVKVIPACQHEVTAPCGQDLSLFRWCPEDCDTRLDCGHKCKEKCHRTRDSEHLEYSCMEQCTRINVGCSQNHPCLKRCYQECGSCVVKVNKELPCGHEAKDVECAEPVEEIKCQKKCKKTLPCGHACKKLCYKECGDCMVPTKKAVPTCNHTVTVGCSQPATTDRCEGLCPKTLSCGHPCKAKCKEKCTTECLEVVATTNKCPKGHAIKLPCHLSTKVQGEAAWDYCSERCDKTLDCEHRCAGTCGRCLHGRLHQACSHPCLRSLVCGHICKSPCGVSCPPCQEECQWKCGHSKCRKKCGMTCQPCKEKCEWKCRHTKCTNRCGDKCSRKPCYEPCSKKLKCDHECVGFCGDPCPPLCRVCDAAELTDFMLLGIEDEPDARFVYLEDCGHCIEVEGLEGWLVRDGGEVGMKTCPKCRSAIYNNRRYQHLVLEAYEAVTAVKRKYYKTHNAIKEKDIELILQDPKLIEFFHSYVMIILKKTGTFQQWKRKTFQRFSVEEKAVCYFQAQVLKKATSILNQLKGTPFRGRHPAAKVSQGQNSQLKHLADLTPKVAALVAQVMEKTTSISHQMEVEMTCELQRLMVLPSYWTFLEKFTVHGNGEMVKIKAKLEALMNPTIRFDEELDKKVRALLKESEQHIGGLGVSDSERVMILRAMQIRQGHWYKCPKGHVYCITECGRAMVESNCPECGSHIGGGNHRLRSDNAVASEMDGATHAAWSENNNMANFELNDL</sequence>
<dbReference type="Pfam" id="PF13087">
    <property type="entry name" value="AAA_12"/>
    <property type="match status" value="1"/>
</dbReference>
<dbReference type="GO" id="GO:0031048">
    <property type="term" value="P:regulatory ncRNA-mediated heterochromatin formation"/>
    <property type="evidence" value="ECO:0007669"/>
    <property type="project" value="TreeGrafter"/>
</dbReference>
<accession>A0A8J4XYW0</accession>
<dbReference type="FunFam" id="3.40.50.300:FF:000742">
    <property type="entry name" value="NFX1-type zinc finger-containing protein 1"/>
    <property type="match status" value="1"/>
</dbReference>
<dbReference type="Pfam" id="PF13086">
    <property type="entry name" value="AAA_11"/>
    <property type="match status" value="1"/>
</dbReference>
<dbReference type="InterPro" id="IPR057373">
    <property type="entry name" value="ZNFX1"/>
</dbReference>
<proteinExistence type="predicted"/>
<feature type="region of interest" description="Disordered" evidence="8">
    <location>
        <begin position="1"/>
        <end position="59"/>
    </location>
</feature>
<dbReference type="InterPro" id="IPR041677">
    <property type="entry name" value="DNA2/NAM7_AAA_11"/>
</dbReference>
<evidence type="ECO:0000256" key="2">
    <source>
        <dbReference type="ARBA" id="ARBA00022490"/>
    </source>
</evidence>
<dbReference type="CDD" id="cd18808">
    <property type="entry name" value="SF1_C_Upf1"/>
    <property type="match status" value="1"/>
</dbReference>
<dbReference type="Pfam" id="PF25396">
    <property type="entry name" value="ZNFX1"/>
    <property type="match status" value="1"/>
</dbReference>
<dbReference type="InterPro" id="IPR000967">
    <property type="entry name" value="Znf_NFX1"/>
</dbReference>
<evidence type="ECO:0000313" key="11">
    <source>
        <dbReference type="Proteomes" id="UP000770661"/>
    </source>
</evidence>
<keyword evidence="7" id="KW-0391">Immunity</keyword>
<keyword evidence="3" id="KW-0479">Metal-binding</keyword>
<name>A0A8J4XYW0_CHIOP</name>
<keyword evidence="5" id="KW-0863">Zinc-finger</keyword>
<evidence type="ECO:0000256" key="7">
    <source>
        <dbReference type="ARBA" id="ARBA00022859"/>
    </source>
</evidence>
<evidence type="ECO:0000256" key="1">
    <source>
        <dbReference type="ARBA" id="ARBA00004496"/>
    </source>
</evidence>
<dbReference type="InterPro" id="IPR041679">
    <property type="entry name" value="DNA2/NAM7-like_C"/>
</dbReference>
<dbReference type="GO" id="GO:0008270">
    <property type="term" value="F:zinc ion binding"/>
    <property type="evidence" value="ECO:0007669"/>
    <property type="project" value="UniProtKB-KW"/>
</dbReference>
<dbReference type="Gene3D" id="3.40.50.300">
    <property type="entry name" value="P-loop containing nucleotide triphosphate hydrolases"/>
    <property type="match status" value="2"/>
</dbReference>
<keyword evidence="4" id="KW-0677">Repeat</keyword>
<dbReference type="SUPFAM" id="SSF52540">
    <property type="entry name" value="P-loop containing nucleoside triphosphate hydrolases"/>
    <property type="match status" value="1"/>
</dbReference>
<dbReference type="GO" id="GO:0005737">
    <property type="term" value="C:cytoplasm"/>
    <property type="evidence" value="ECO:0007669"/>
    <property type="project" value="UniProtKB-SubCell"/>
</dbReference>
<dbReference type="GO" id="GO:0004386">
    <property type="term" value="F:helicase activity"/>
    <property type="evidence" value="ECO:0007669"/>
    <property type="project" value="InterPro"/>
</dbReference>
<feature type="region of interest" description="Disordered" evidence="8">
    <location>
        <begin position="711"/>
        <end position="733"/>
    </location>
</feature>
<dbReference type="InterPro" id="IPR046439">
    <property type="entry name" value="ZF_RZ_dom"/>
</dbReference>
<dbReference type="PANTHER" id="PTHR10887:SF341">
    <property type="entry name" value="NFX1-TYPE ZINC FINGER-CONTAINING PROTEIN 1"/>
    <property type="match status" value="1"/>
</dbReference>
<evidence type="ECO:0000313" key="10">
    <source>
        <dbReference type="EMBL" id="KAG0711935.1"/>
    </source>
</evidence>
<dbReference type="OrthoDB" id="2423195at2759"/>
<dbReference type="GO" id="GO:0002376">
    <property type="term" value="P:immune system process"/>
    <property type="evidence" value="ECO:0007669"/>
    <property type="project" value="UniProtKB-KW"/>
</dbReference>
<keyword evidence="6" id="KW-0862">Zinc</keyword>